<dbReference type="STRING" id="35608.A0A2U1QN26"/>
<dbReference type="Gene3D" id="1.10.510.10">
    <property type="entry name" value="Transferase(Phosphotransferase) domain 1"/>
    <property type="match status" value="5"/>
</dbReference>
<dbReference type="Proteomes" id="UP000245207">
    <property type="component" value="Unassembled WGS sequence"/>
</dbReference>
<proteinExistence type="predicted"/>
<evidence type="ECO:0000313" key="3">
    <source>
        <dbReference type="Proteomes" id="UP000245207"/>
    </source>
</evidence>
<dbReference type="PANTHER" id="PTHR27003">
    <property type="entry name" value="OS07G0166700 PROTEIN"/>
    <property type="match status" value="1"/>
</dbReference>
<dbReference type="GO" id="GO:0004714">
    <property type="term" value="F:transmembrane receptor protein tyrosine kinase activity"/>
    <property type="evidence" value="ECO:0007669"/>
    <property type="project" value="InterPro"/>
</dbReference>
<dbReference type="Gene3D" id="3.30.200.20">
    <property type="entry name" value="Phosphorylase Kinase, domain 1"/>
    <property type="match status" value="3"/>
</dbReference>
<keyword evidence="3" id="KW-1185">Reference proteome</keyword>
<name>A0A2U1QN26_ARTAN</name>
<dbReference type="Pfam" id="PF07714">
    <property type="entry name" value="PK_Tyr_Ser-Thr"/>
    <property type="match status" value="2"/>
</dbReference>
<feature type="domain" description="Protein kinase" evidence="1">
    <location>
        <begin position="27"/>
        <end position="304"/>
    </location>
</feature>
<evidence type="ECO:0000259" key="1">
    <source>
        <dbReference type="PROSITE" id="PS50011"/>
    </source>
</evidence>
<dbReference type="PANTHER" id="PTHR27003:SF383">
    <property type="entry name" value="TYROSINE-PROTEIN KINASE, NON-RECEPTOR JAK_TYK2-RELATED"/>
    <property type="match status" value="1"/>
</dbReference>
<comment type="caution">
    <text evidence="2">The sequence shown here is derived from an EMBL/GenBank/DDBJ whole genome shotgun (WGS) entry which is preliminary data.</text>
</comment>
<gene>
    <name evidence="2" type="ORF">CTI12_AA001120</name>
</gene>
<dbReference type="PROSITE" id="PS50011">
    <property type="entry name" value="PROTEIN_KINASE_DOM"/>
    <property type="match status" value="4"/>
</dbReference>
<feature type="domain" description="Protein kinase" evidence="1">
    <location>
        <begin position="337"/>
        <end position="614"/>
    </location>
</feature>
<dbReference type="GO" id="GO:0009506">
    <property type="term" value="C:plasmodesma"/>
    <property type="evidence" value="ECO:0007669"/>
    <property type="project" value="TreeGrafter"/>
</dbReference>
<dbReference type="Pfam" id="PF00069">
    <property type="entry name" value="Pkinase"/>
    <property type="match status" value="2"/>
</dbReference>
<keyword evidence="2" id="KW-0675">Receptor</keyword>
<dbReference type="GO" id="GO:0005886">
    <property type="term" value="C:plasma membrane"/>
    <property type="evidence" value="ECO:0007669"/>
    <property type="project" value="TreeGrafter"/>
</dbReference>
<feature type="domain" description="Protein kinase" evidence="1">
    <location>
        <begin position="635"/>
        <end position="934"/>
    </location>
</feature>
<dbReference type="InterPro" id="IPR045272">
    <property type="entry name" value="ANXUR1/2-like"/>
</dbReference>
<dbReference type="EMBL" id="PKPP01000023">
    <property type="protein sequence ID" value="PWA99357.1"/>
    <property type="molecule type" value="Genomic_DNA"/>
</dbReference>
<dbReference type="OrthoDB" id="633211at2759"/>
<dbReference type="InterPro" id="IPR011009">
    <property type="entry name" value="Kinase-like_dom_sf"/>
</dbReference>
<dbReference type="GO" id="GO:0005524">
    <property type="term" value="F:ATP binding"/>
    <property type="evidence" value="ECO:0007669"/>
    <property type="project" value="InterPro"/>
</dbReference>
<evidence type="ECO:0000313" key="2">
    <source>
        <dbReference type="EMBL" id="PWA99357.1"/>
    </source>
</evidence>
<accession>A0A2U1QN26</accession>
<keyword evidence="2" id="KW-0808">Transferase</keyword>
<protein>
    <submittedName>
        <fullName evidence="2">Receptor-like tyrosine-protein kinase kin-15</fullName>
    </submittedName>
</protein>
<keyword evidence="2" id="KW-0418">Kinase</keyword>
<sequence>MMSSVNHEDFAHLRIPLEDVLSGTDNFSDKNLVRNDASEKDYKGKLLWSGELIKIHVRRLNKEWFDGDQQFWMEISMLSSLKHRNLVSLVGFCDENDEKVIIYKEETKLSLGNYPSDLMLKWKRRLQICVSIAHALSYIHYDNSRDFSVIHRNINSATILLNDDWEPKLGDFIHSMKIKASERHNSFNTDKVLFMDGYEYPTYIETKSANHKSDMYCFGIVMFELLCGRQPVIEDDQDNKYLAPVAVTHYREKKLSEIIDWELWNQMDSQSFNVFAEIAYECLNEERSQRPNIDEIVTRLEKALELQLEHDNATNNHDDLAHLRIPFEDILSATNNFSDENFCGGDASEKFYVGELLWSGELIDILAGRLNKEWFNGDQQFWMEVSILSSLKHKNLVSLFGFCDENDEKVIIYKEESKLSLSNYLSDLTLTWKRRLHICVGIAQALSHIHYDNSRDFSVIHRNLNSYTILLNDDWEPKLGDFIHSMKINASERHNSFYTDEVWSTDGCTDPTYIETKIVNHKSDLYSFGIVMFELMCGREAVIEDDQDNKYLASVAVTHYREKKLNEIIDRELWNQMDSQSFNIFAEIAYECLNEERSQRPNIDEIVMRLEKALELHLEHHAISSLKENLAHLKIPREKILSATNNFDRYEGQLSWSDNLIDIYARRLKGIKELEFWMEVSLLSSLKHKNLVSLVGFCDENHEKIIITRRETRGSLNKYLSNPILLTWVRRLEISIGIAQALSYIHYDESRDFSVIHRNINSATVYLNDNWEPKLSDLSIIHRNVSSKAVQFNDDWEPKLSDFEYSMKIKASERHHSFHTDSVWSMMGHKDPTCEKTNSVNHKSDIYSFGIVLFELLCGRESVIDYNDNKYLATVAIFHHREKILDDIIDPKLWKQMDPRSLNIFAETACECLSEEQSQSPNMDQIVTRLEKALELQLECENAEHSSVVAKVGETSSSHEKGSNSHFISTGVESYLSKNTMSSFEYDRYSLTLEDIALATKTFAPENIIKENIVGSVFQGRMEHFGQYVDIVAWRIYSKDKSEKFKKVRVLSSLKHKNLVSVIGFCDEWGYHIIIYKKEANGSLNKYLSDQTLTWMQRLKICLGVANALSYIHYDGARDFSIIHCNIRSSKILLDENWEPKLSGFELSLKNTVARRHRLFLTRDIIDNVYLDPKYKKTGGMTHKSDVYSFGVVLFEVLCGRSAVIRDEELEEGLLSQVAKSNLDDMIDPHLRKQMDPEAFKIFAETAYYCIQEEQAKRPHIDQVVKTLEKALEHQWKRENPVDRTSFNRLKGPFGL</sequence>
<feature type="domain" description="Protein kinase" evidence="1">
    <location>
        <begin position="1003"/>
        <end position="1277"/>
    </location>
</feature>
<dbReference type="SUPFAM" id="SSF56112">
    <property type="entry name" value="Protein kinase-like (PK-like)"/>
    <property type="match status" value="4"/>
</dbReference>
<dbReference type="InterPro" id="IPR000719">
    <property type="entry name" value="Prot_kinase_dom"/>
</dbReference>
<organism evidence="2 3">
    <name type="scientific">Artemisia annua</name>
    <name type="common">Sweet wormwood</name>
    <dbReference type="NCBI Taxonomy" id="35608"/>
    <lineage>
        <taxon>Eukaryota</taxon>
        <taxon>Viridiplantae</taxon>
        <taxon>Streptophyta</taxon>
        <taxon>Embryophyta</taxon>
        <taxon>Tracheophyta</taxon>
        <taxon>Spermatophyta</taxon>
        <taxon>Magnoliopsida</taxon>
        <taxon>eudicotyledons</taxon>
        <taxon>Gunneridae</taxon>
        <taxon>Pentapetalae</taxon>
        <taxon>asterids</taxon>
        <taxon>campanulids</taxon>
        <taxon>Asterales</taxon>
        <taxon>Asteraceae</taxon>
        <taxon>Asteroideae</taxon>
        <taxon>Anthemideae</taxon>
        <taxon>Artemisiinae</taxon>
        <taxon>Artemisia</taxon>
    </lineage>
</organism>
<reference evidence="2 3" key="1">
    <citation type="journal article" date="2018" name="Mol. Plant">
        <title>The genome of Artemisia annua provides insight into the evolution of Asteraceae family and artemisinin biosynthesis.</title>
        <authorList>
            <person name="Shen Q."/>
            <person name="Zhang L."/>
            <person name="Liao Z."/>
            <person name="Wang S."/>
            <person name="Yan T."/>
            <person name="Shi P."/>
            <person name="Liu M."/>
            <person name="Fu X."/>
            <person name="Pan Q."/>
            <person name="Wang Y."/>
            <person name="Lv Z."/>
            <person name="Lu X."/>
            <person name="Zhang F."/>
            <person name="Jiang W."/>
            <person name="Ma Y."/>
            <person name="Chen M."/>
            <person name="Hao X."/>
            <person name="Li L."/>
            <person name="Tang Y."/>
            <person name="Lv G."/>
            <person name="Zhou Y."/>
            <person name="Sun X."/>
            <person name="Brodelius P.E."/>
            <person name="Rose J.K.C."/>
            <person name="Tang K."/>
        </authorList>
    </citation>
    <scope>NUCLEOTIDE SEQUENCE [LARGE SCALE GENOMIC DNA]</scope>
    <source>
        <strain evidence="3">cv. Huhao1</strain>
        <tissue evidence="2">Leaf</tissue>
    </source>
</reference>
<dbReference type="InterPro" id="IPR001245">
    <property type="entry name" value="Ser-Thr/Tyr_kinase_cat_dom"/>
</dbReference>